<feature type="transmembrane region" description="Helical" evidence="1">
    <location>
        <begin position="77"/>
        <end position="101"/>
    </location>
</feature>
<keyword evidence="3" id="KW-1185">Reference proteome</keyword>
<evidence type="ECO:0000313" key="2">
    <source>
        <dbReference type="EMBL" id="MBB4194864.1"/>
    </source>
</evidence>
<gene>
    <name evidence="2" type="ORF">GGD53_005047</name>
</gene>
<keyword evidence="1" id="KW-0812">Transmembrane</keyword>
<sequence length="120" mass="13053">MAKLLWSVKKTKPELSLRRQANGKLLEAMAIAAGFLLVVDGAFYLFPDAGKCYHFKDYMADKCAAQELFIGIHDLPVVIYFCILLGVPALVALILFVWLMIKTAGLPMADESNTEGSGGG</sequence>
<feature type="transmembrane region" description="Helical" evidence="1">
    <location>
        <begin position="25"/>
        <end position="46"/>
    </location>
</feature>
<dbReference type="AlphaFoldDB" id="A0A7W6VRM1"/>
<dbReference type="Proteomes" id="UP000524492">
    <property type="component" value="Unassembled WGS sequence"/>
</dbReference>
<keyword evidence="1" id="KW-1133">Transmembrane helix</keyword>
<proteinExistence type="predicted"/>
<accession>A0A7W6VRM1</accession>
<keyword evidence="1" id="KW-0472">Membrane</keyword>
<comment type="caution">
    <text evidence="2">The sequence shown here is derived from an EMBL/GenBank/DDBJ whole genome shotgun (WGS) entry which is preliminary data.</text>
</comment>
<evidence type="ECO:0000256" key="1">
    <source>
        <dbReference type="SAM" id="Phobius"/>
    </source>
</evidence>
<protein>
    <submittedName>
        <fullName evidence="2">Uncharacterized protein</fullName>
    </submittedName>
</protein>
<evidence type="ECO:0000313" key="3">
    <source>
        <dbReference type="Proteomes" id="UP000524492"/>
    </source>
</evidence>
<name>A0A7W6VRM1_9HYPH</name>
<dbReference type="EMBL" id="JACIFV010000023">
    <property type="protein sequence ID" value="MBB4194864.1"/>
    <property type="molecule type" value="Genomic_DNA"/>
</dbReference>
<reference evidence="2 3" key="1">
    <citation type="submission" date="2020-08" db="EMBL/GenBank/DDBJ databases">
        <title>Genomic Encyclopedia of Type Strains, Phase IV (KMG-V): Genome sequencing to study the core and pangenomes of soil and plant-associated prokaryotes.</title>
        <authorList>
            <person name="Whitman W."/>
        </authorList>
    </citation>
    <scope>NUCLEOTIDE SEQUENCE [LARGE SCALE GENOMIC DNA]</scope>
    <source>
        <strain evidence="2 3">SEMIA 4074</strain>
    </source>
</reference>
<organism evidence="2 3">
    <name type="scientific">Rhizobium aethiopicum</name>
    <dbReference type="NCBI Taxonomy" id="1138170"/>
    <lineage>
        <taxon>Bacteria</taxon>
        <taxon>Pseudomonadati</taxon>
        <taxon>Pseudomonadota</taxon>
        <taxon>Alphaproteobacteria</taxon>
        <taxon>Hyphomicrobiales</taxon>
        <taxon>Rhizobiaceae</taxon>
        <taxon>Rhizobium/Agrobacterium group</taxon>
        <taxon>Rhizobium</taxon>
    </lineage>
</organism>